<dbReference type="KEGG" id="lpav:PLANPX_3550"/>
<dbReference type="InterPro" id="IPR022398">
    <property type="entry name" value="Peptidase_S8_His-AS"/>
</dbReference>
<dbReference type="PANTHER" id="PTHR43806:SF11">
    <property type="entry name" value="CEREVISIN-RELATED"/>
    <property type="match status" value="1"/>
</dbReference>
<dbReference type="Pfam" id="PF00082">
    <property type="entry name" value="Peptidase_S8"/>
    <property type="match status" value="1"/>
</dbReference>
<dbReference type="InterPro" id="IPR023828">
    <property type="entry name" value="Peptidase_S8_Ser-AS"/>
</dbReference>
<dbReference type="PROSITE" id="PS51892">
    <property type="entry name" value="SUBTILASE"/>
    <property type="match status" value="1"/>
</dbReference>
<dbReference type="InterPro" id="IPR015500">
    <property type="entry name" value="Peptidase_S8_subtilisin-rel"/>
</dbReference>
<organism evidence="9 10">
    <name type="scientific">Lacipirellula parvula</name>
    <dbReference type="NCBI Taxonomy" id="2650471"/>
    <lineage>
        <taxon>Bacteria</taxon>
        <taxon>Pseudomonadati</taxon>
        <taxon>Planctomycetota</taxon>
        <taxon>Planctomycetia</taxon>
        <taxon>Pirellulales</taxon>
        <taxon>Lacipirellulaceae</taxon>
        <taxon>Lacipirellula</taxon>
    </lineage>
</organism>
<dbReference type="Gene3D" id="2.60.120.380">
    <property type="match status" value="2"/>
</dbReference>
<comment type="similarity">
    <text evidence="1 5 6">Belongs to the peptidase S8 family.</text>
</comment>
<dbReference type="PANTHER" id="PTHR43806">
    <property type="entry name" value="PEPTIDASE S8"/>
    <property type="match status" value="1"/>
</dbReference>
<name>A0A5K7XBQ4_9BACT</name>
<keyword evidence="10" id="KW-1185">Reference proteome</keyword>
<dbReference type="InterPro" id="IPR023827">
    <property type="entry name" value="Peptidase_S8_Asp-AS"/>
</dbReference>
<keyword evidence="3 5" id="KW-0378">Hydrolase</keyword>
<dbReference type="Gene3D" id="3.40.50.200">
    <property type="entry name" value="Peptidase S8/S53 domain"/>
    <property type="match status" value="1"/>
</dbReference>
<evidence type="ECO:0000256" key="4">
    <source>
        <dbReference type="ARBA" id="ARBA00022825"/>
    </source>
</evidence>
<dbReference type="SUPFAM" id="SSF52743">
    <property type="entry name" value="Subtilisin-like"/>
    <property type="match status" value="1"/>
</dbReference>
<feature type="active site" description="Charge relay system" evidence="5">
    <location>
        <position position="147"/>
    </location>
</feature>
<dbReference type="GO" id="GO:0006508">
    <property type="term" value="P:proteolysis"/>
    <property type="evidence" value="ECO:0007669"/>
    <property type="project" value="UniProtKB-KW"/>
</dbReference>
<feature type="compositionally biased region" description="Gly residues" evidence="7">
    <location>
        <begin position="498"/>
        <end position="519"/>
    </location>
</feature>
<feature type="active site" description="Charge relay system" evidence="5">
    <location>
        <position position="104"/>
    </location>
</feature>
<dbReference type="PROSITE" id="PS00137">
    <property type="entry name" value="SUBTILASE_HIS"/>
    <property type="match status" value="1"/>
</dbReference>
<dbReference type="Proteomes" id="UP000326837">
    <property type="component" value="Chromosome"/>
</dbReference>
<evidence type="ECO:0000256" key="7">
    <source>
        <dbReference type="SAM" id="MobiDB-lite"/>
    </source>
</evidence>
<dbReference type="EMBL" id="AP021861">
    <property type="protein sequence ID" value="BBO33938.1"/>
    <property type="molecule type" value="Genomic_DNA"/>
</dbReference>
<evidence type="ECO:0000313" key="10">
    <source>
        <dbReference type="Proteomes" id="UP000326837"/>
    </source>
</evidence>
<proteinExistence type="inferred from homology"/>
<dbReference type="GO" id="GO:0004252">
    <property type="term" value="F:serine-type endopeptidase activity"/>
    <property type="evidence" value="ECO:0007669"/>
    <property type="project" value="UniProtKB-UniRule"/>
</dbReference>
<feature type="active site" description="Charge relay system" evidence="5">
    <location>
        <position position="323"/>
    </location>
</feature>
<keyword evidence="2 5" id="KW-0645">Protease</keyword>
<evidence type="ECO:0000256" key="1">
    <source>
        <dbReference type="ARBA" id="ARBA00011073"/>
    </source>
</evidence>
<evidence type="ECO:0000256" key="6">
    <source>
        <dbReference type="RuleBase" id="RU003355"/>
    </source>
</evidence>
<keyword evidence="4 5" id="KW-0720">Serine protease</keyword>
<protein>
    <recommendedName>
        <fullName evidence="8">Peptidase S8/S53 domain-containing protein</fullName>
    </recommendedName>
</protein>
<dbReference type="InterPro" id="IPR036852">
    <property type="entry name" value="Peptidase_S8/S53_dom_sf"/>
</dbReference>
<gene>
    <name evidence="9" type="ORF">PLANPX_3550</name>
</gene>
<reference evidence="10" key="1">
    <citation type="submission" date="2019-10" db="EMBL/GenBank/DDBJ databases">
        <title>Lacipirellula parvula gen. nov., sp. nov., representing a lineage of planctomycetes widespread in freshwater anoxic habitats, and description of the family Lacipirellulaceae.</title>
        <authorList>
            <person name="Dedysh S.N."/>
            <person name="Kulichevskaya I.S."/>
            <person name="Beletsky A.V."/>
            <person name="Rakitin A.L."/>
            <person name="Mardanov A.V."/>
            <person name="Ivanova A.A."/>
            <person name="Saltykova V.X."/>
            <person name="Rijpstra W.I.C."/>
            <person name="Sinninghe Damste J.S."/>
            <person name="Ravin N.V."/>
        </authorList>
    </citation>
    <scope>NUCLEOTIDE SEQUENCE [LARGE SCALE GENOMIC DNA]</scope>
    <source>
        <strain evidence="10">PX69</strain>
    </source>
</reference>
<dbReference type="RefSeq" id="WP_152099607.1">
    <property type="nucleotide sequence ID" value="NZ_AP021861.1"/>
</dbReference>
<dbReference type="SUPFAM" id="SSF89260">
    <property type="entry name" value="Collagen-binding domain"/>
    <property type="match status" value="1"/>
</dbReference>
<evidence type="ECO:0000256" key="5">
    <source>
        <dbReference type="PROSITE-ProRule" id="PRU01240"/>
    </source>
</evidence>
<dbReference type="InterPro" id="IPR050131">
    <property type="entry name" value="Peptidase_S8_subtilisin-like"/>
</dbReference>
<dbReference type="AlphaFoldDB" id="A0A5K7XBQ4"/>
<dbReference type="InterPro" id="IPR000209">
    <property type="entry name" value="Peptidase_S8/S53_dom"/>
</dbReference>
<dbReference type="PROSITE" id="PS00136">
    <property type="entry name" value="SUBTILASE_ASP"/>
    <property type="match status" value="1"/>
</dbReference>
<evidence type="ECO:0000256" key="3">
    <source>
        <dbReference type="ARBA" id="ARBA00022801"/>
    </source>
</evidence>
<evidence type="ECO:0000256" key="2">
    <source>
        <dbReference type="ARBA" id="ARBA00022670"/>
    </source>
</evidence>
<dbReference type="PROSITE" id="PS00138">
    <property type="entry name" value="SUBTILASE_SER"/>
    <property type="match status" value="1"/>
</dbReference>
<sequence length="1205" mass="126365">MERKHTRKGRQLGVIEQLEDRRVMTADPLIEHQDLDAPPLEQTVQTGGIGDADFWINPEDAVPFDNYVHDIEQAIAAAHNLTGWYNVQSSYGLTGRGQTVAVIDSGIAYDHYALGGGLGANYRVVGGWDFTEENDANPYDDGASGGHGSHVSGIIGGSGTPNSGVATGVDFVGLRVFNDAGQGYFSWVESALQWVLQNRNSFENPITTINLSLGVSSWNAATVPQWANLEDEFAALESAGIFIAVSAGNSFTSFNTPGLSYPAASQYVVPVMSTDENGSLSYFSQRLTRAIAAPGRNIVSTVPDYKGNNNGVADDYATMSGTSMAAPYVAGAAVLVRQAMEFAGWTNITQDMIFNHMMANADTVYDAATNLSYKRLNLQKAISALMPTDDFGSTQATAQSIGTIVGTSTVNGAINSKSDADFFSFTASTTGNVTFNVTNAKQELAASWQAYAANGQTIATQNGNTISFAVTAGQTYAVRITSTAGIGRYTFTAGLGGSGNGGNNGGNNGNNGGNGGNGGNVQPTFTDWGVADFNQYDDVVIGGDRWFKVTASRTGALSVLGQYSGSNASVGIYNANMQLIAGGTNNGSTTRADVQATAGVEYFIRVTGSATDIDLSVVNLVSQVGTNVTIAGTSGDDVFSFVAGTTHYVTVNGVQYQFAGSSAKAFTFQGGNGNDSFTFNGTTGSETATVYASSASIVGAAFSVATAAIENQIIRGGGGADVAYMYDSLGNDTLTAWSNRVTMVGTGFSNEVAAFSNVKAYAVNGGSNSATLYDSAGDDVFIAGSLRGIMQGNGFYNWAEGFNSVTAQAINGGNDRVDFYDSAGNDTLTAWSDRVTFTGAGFSHDARGFDRVKAWATAGGYDTATFYDSAGDDVYIAGSLRGIMQGAGFYNEAEGFDATVAYANAGGNDRVEFYDSAGDDVLTAWSNRVTLTGNGFSHDARNFERTVAQASSGYDTATFYDSVGNDLFVARPTAASMSGTGYSNEARGFDRAKAWATSGGDDQADLYDSTGNDTLIAGYLRAILTGSGYYSEAEGFDRTVTYGSGGYDTATLYDSALDDVFNAWADRAVLASSIVSNDVRNFDRVRAVSELGGNDLANFYDSIGNDTYIAGAVRGIMTGTNFYNEAEGFKQTVANSTAGGTDKVEFYDSAGNDTLLVWQRLASLSGLGFNHSANGFKNVTAYMTSGGVNVRDIRTTDFVFKLVGQ</sequence>
<feature type="domain" description="Peptidase S8/S53" evidence="8">
    <location>
        <begin position="95"/>
        <end position="363"/>
    </location>
</feature>
<evidence type="ECO:0000259" key="8">
    <source>
        <dbReference type="Pfam" id="PF00082"/>
    </source>
</evidence>
<dbReference type="PRINTS" id="PR00723">
    <property type="entry name" value="SUBTILISIN"/>
</dbReference>
<feature type="region of interest" description="Disordered" evidence="7">
    <location>
        <begin position="498"/>
        <end position="521"/>
    </location>
</feature>
<evidence type="ECO:0000313" key="9">
    <source>
        <dbReference type="EMBL" id="BBO33938.1"/>
    </source>
</evidence>
<accession>A0A5K7XBQ4</accession>